<reference evidence="2" key="1">
    <citation type="submission" date="2025-08" db="UniProtKB">
        <authorList>
            <consortium name="Ensembl"/>
        </authorList>
    </citation>
    <scope>IDENTIFICATION</scope>
</reference>
<dbReference type="Proteomes" id="UP000694523">
    <property type="component" value="Unplaced"/>
</dbReference>
<accession>A0A8C6TJL9</accession>
<feature type="transmembrane region" description="Helical" evidence="1">
    <location>
        <begin position="105"/>
        <end position="124"/>
    </location>
</feature>
<dbReference type="Gene3D" id="1.10.533.10">
    <property type="entry name" value="Death Domain, Fas"/>
    <property type="match status" value="1"/>
</dbReference>
<name>A0A8C6TJL9_9GOBI</name>
<protein>
    <recommendedName>
        <fullName evidence="4">Caspase recruitment domain family member 19</fullName>
    </recommendedName>
</protein>
<dbReference type="AlphaFoldDB" id="A0A8C6TJL9"/>
<dbReference type="PANTHER" id="PTHR34765">
    <property type="entry name" value="CASPASE RECRUITMENT DOMAIN-CONTAINING PROTEIN 19"/>
    <property type="match status" value="1"/>
</dbReference>
<dbReference type="Ensembl" id="ENSNMLT00000023778.1">
    <property type="protein sequence ID" value="ENSNMLP00000021198.1"/>
    <property type="gene ID" value="ENSNMLG00000013782.1"/>
</dbReference>
<dbReference type="InterPro" id="IPR011029">
    <property type="entry name" value="DEATH-like_dom_sf"/>
</dbReference>
<keyword evidence="3" id="KW-1185">Reference proteome</keyword>
<evidence type="ECO:0000313" key="2">
    <source>
        <dbReference type="Ensembl" id="ENSNMLP00000021198.1"/>
    </source>
</evidence>
<keyword evidence="1" id="KW-0812">Transmembrane</keyword>
<organism evidence="2 3">
    <name type="scientific">Neogobius melanostomus</name>
    <name type="common">round goby</name>
    <dbReference type="NCBI Taxonomy" id="47308"/>
    <lineage>
        <taxon>Eukaryota</taxon>
        <taxon>Metazoa</taxon>
        <taxon>Chordata</taxon>
        <taxon>Craniata</taxon>
        <taxon>Vertebrata</taxon>
        <taxon>Euteleostomi</taxon>
        <taxon>Actinopterygii</taxon>
        <taxon>Neopterygii</taxon>
        <taxon>Teleostei</taxon>
        <taxon>Neoteleostei</taxon>
        <taxon>Acanthomorphata</taxon>
        <taxon>Gobiaria</taxon>
        <taxon>Gobiiformes</taxon>
        <taxon>Gobioidei</taxon>
        <taxon>Gobiidae</taxon>
        <taxon>Benthophilinae</taxon>
        <taxon>Neogobiini</taxon>
        <taxon>Neogobius</taxon>
    </lineage>
</organism>
<evidence type="ECO:0000256" key="1">
    <source>
        <dbReference type="SAM" id="Phobius"/>
    </source>
</evidence>
<keyword evidence="1" id="KW-1133">Transmembrane helix</keyword>
<keyword evidence="1" id="KW-0472">Membrane</keyword>
<dbReference type="GO" id="GO:0005739">
    <property type="term" value="C:mitochondrion"/>
    <property type="evidence" value="ECO:0007669"/>
    <property type="project" value="TreeGrafter"/>
</dbReference>
<evidence type="ECO:0008006" key="4">
    <source>
        <dbReference type="Google" id="ProtNLM"/>
    </source>
</evidence>
<evidence type="ECO:0000313" key="3">
    <source>
        <dbReference type="Proteomes" id="UP000694523"/>
    </source>
</evidence>
<dbReference type="InterPro" id="IPR043574">
    <property type="entry name" value="CARD19"/>
</dbReference>
<dbReference type="PANTHER" id="PTHR34765:SF1">
    <property type="entry name" value="CASPASE RECRUITMENT DOMAIN-CONTAINING PROTEIN 19"/>
    <property type="match status" value="1"/>
</dbReference>
<sequence>DPDDYSRQLLMDLNRTYPQILCDKEAHKFRNLRVLTKLRLAELLRNLHCKGEEACHEFYRGLQIHAEDLFCRLPSRVRYQGKKVKVTLSPVYPKYTIYNVYPGPMFFLSCFSLVVGVAILYYYGGTKTIFTPQSSLLIFQKNCLIYHANSQAHL</sequence>
<reference evidence="2" key="2">
    <citation type="submission" date="2025-09" db="UniProtKB">
        <authorList>
            <consortium name="Ensembl"/>
        </authorList>
    </citation>
    <scope>IDENTIFICATION</scope>
</reference>
<proteinExistence type="predicted"/>